<dbReference type="PIRSF" id="PIRSF015855">
    <property type="entry name" value="TypeIII_Mtase_mKpnI"/>
    <property type="match status" value="1"/>
</dbReference>
<evidence type="ECO:0000256" key="6">
    <source>
        <dbReference type="ARBA" id="ARBA00047942"/>
    </source>
</evidence>
<dbReference type="Proteomes" id="UP001156706">
    <property type="component" value="Unassembled WGS sequence"/>
</dbReference>
<comment type="caution">
    <text evidence="8">The sequence shown here is derived from an EMBL/GenBank/DDBJ whole genome shotgun (WGS) entry which is preliminary data.</text>
</comment>
<dbReference type="SUPFAM" id="SSF53335">
    <property type="entry name" value="S-adenosyl-L-methionine-dependent methyltransferases"/>
    <property type="match status" value="1"/>
</dbReference>
<evidence type="ECO:0000256" key="1">
    <source>
        <dbReference type="ARBA" id="ARBA00006594"/>
    </source>
</evidence>
<dbReference type="EMBL" id="BSOG01000006">
    <property type="protein sequence ID" value="GLR15009.1"/>
    <property type="molecule type" value="Genomic_DNA"/>
</dbReference>
<protein>
    <recommendedName>
        <fullName evidence="2">site-specific DNA-methyltransferase (adenine-specific)</fullName>
        <ecNumber evidence="2">2.1.1.72</ecNumber>
    </recommendedName>
</protein>
<name>A0ABQ5YK67_9NEIS</name>
<evidence type="ECO:0000256" key="4">
    <source>
        <dbReference type="ARBA" id="ARBA00022679"/>
    </source>
</evidence>
<accession>A0ABQ5YK67</accession>
<comment type="catalytic activity">
    <reaction evidence="6">
        <text>a 2'-deoxyadenosine in DNA + S-adenosyl-L-methionine = an N(6)-methyl-2'-deoxyadenosine in DNA + S-adenosyl-L-homocysteine + H(+)</text>
        <dbReference type="Rhea" id="RHEA:15197"/>
        <dbReference type="Rhea" id="RHEA-COMP:12418"/>
        <dbReference type="Rhea" id="RHEA-COMP:12419"/>
        <dbReference type="ChEBI" id="CHEBI:15378"/>
        <dbReference type="ChEBI" id="CHEBI:57856"/>
        <dbReference type="ChEBI" id="CHEBI:59789"/>
        <dbReference type="ChEBI" id="CHEBI:90615"/>
        <dbReference type="ChEBI" id="CHEBI:90616"/>
        <dbReference type="EC" id="2.1.1.72"/>
    </reaction>
</comment>
<dbReference type="PROSITE" id="PS00092">
    <property type="entry name" value="N6_MTASE"/>
    <property type="match status" value="1"/>
</dbReference>
<evidence type="ECO:0000313" key="8">
    <source>
        <dbReference type="EMBL" id="GLR15009.1"/>
    </source>
</evidence>
<dbReference type="PRINTS" id="PR00506">
    <property type="entry name" value="D21N6MTFRASE"/>
</dbReference>
<keyword evidence="4" id="KW-0808">Transferase</keyword>
<comment type="similarity">
    <text evidence="1">Belongs to the N(4)/N(6)-methyltransferase family.</text>
</comment>
<keyword evidence="9" id="KW-1185">Reference proteome</keyword>
<organism evidence="8 9">
    <name type="scientific">Chitinimonas prasina</name>
    <dbReference type="NCBI Taxonomy" id="1434937"/>
    <lineage>
        <taxon>Bacteria</taxon>
        <taxon>Pseudomonadati</taxon>
        <taxon>Pseudomonadota</taxon>
        <taxon>Betaproteobacteria</taxon>
        <taxon>Neisseriales</taxon>
        <taxon>Chitinibacteraceae</taxon>
        <taxon>Chitinimonas</taxon>
    </lineage>
</organism>
<dbReference type="InterPro" id="IPR002052">
    <property type="entry name" value="DNA_methylase_N6_adenine_CS"/>
</dbReference>
<evidence type="ECO:0000259" key="7">
    <source>
        <dbReference type="Pfam" id="PF01555"/>
    </source>
</evidence>
<dbReference type="Pfam" id="PF01555">
    <property type="entry name" value="N6_N4_Mtase"/>
    <property type="match status" value="1"/>
</dbReference>
<gene>
    <name evidence="8" type="primary">mod</name>
    <name evidence="8" type="ORF">GCM10007907_37990</name>
</gene>
<evidence type="ECO:0000256" key="2">
    <source>
        <dbReference type="ARBA" id="ARBA00011900"/>
    </source>
</evidence>
<dbReference type="RefSeq" id="WP_284198075.1">
    <property type="nucleotide sequence ID" value="NZ_BSOG01000006.1"/>
</dbReference>
<feature type="domain" description="DNA methylase N-4/N-6" evidence="7">
    <location>
        <begin position="116"/>
        <end position="486"/>
    </location>
</feature>
<dbReference type="EC" id="2.1.1.72" evidence="2"/>
<proteinExistence type="inferred from homology"/>
<keyword evidence="3" id="KW-0489">Methyltransferase</keyword>
<evidence type="ECO:0000256" key="5">
    <source>
        <dbReference type="ARBA" id="ARBA00022691"/>
    </source>
</evidence>
<dbReference type="InterPro" id="IPR029063">
    <property type="entry name" value="SAM-dependent_MTases_sf"/>
</dbReference>
<dbReference type="InterPro" id="IPR002941">
    <property type="entry name" value="DNA_methylase_N4/N6"/>
</dbReference>
<evidence type="ECO:0000313" key="9">
    <source>
        <dbReference type="Proteomes" id="UP001156706"/>
    </source>
</evidence>
<evidence type="ECO:0000256" key="3">
    <source>
        <dbReference type="ARBA" id="ARBA00022603"/>
    </source>
</evidence>
<keyword evidence="5" id="KW-0949">S-adenosyl-L-methionine</keyword>
<dbReference type="InterPro" id="IPR002295">
    <property type="entry name" value="N4/N6-MTase_EcoPI_Mod-like"/>
</dbReference>
<dbReference type="Gene3D" id="3.40.50.150">
    <property type="entry name" value="Vaccinia Virus protein VP39"/>
    <property type="match status" value="1"/>
</dbReference>
<sequence length="694" mass="77968">MKKIEANDTEAQSADIVADNLSQLKALFPEAFAEGKVQFETLRQLLGGAVDESDEKYGLNWHGKRRARQIALTPSTGTLRPCPEESVEWDTTQNLMIEGDNLEVLKLLQKSYAGKVKLIYIDPPYNTGKDFVYADNFRDNIGNYLEITGQAEGGARMLANTESSGRFHTDWLTMIYPRVKLARNLLRDDGVILISIDDAELSNLRAVCNEIFGEENQIACLVWEKGRKNDAKLFSVGHEYILVYAKSLAHLREAKTLWREEKPGAREIWEKYLELRQLHGDKDRSIEKDLQDWFSSLPKTHPSKKWSRYKRVDKNGPWRDRDISWPGGGGPRYDVLHPLTRKPCLVPESGWRYSSPDEMQRQINLGLVEFRDDETQPPFRKAHIRPISAELMDEEEAAELGEGGEDEESEEEFATQVRGSCFYKQSQVSVKLLRSLMGAKVFNNPKDHAELARLFDYVCGGDKEAIIMDFFAGSGSSGHAVIDLNSSDDGHRRYILVQLPEYLDSTKKEQKASAKYCEKLGKPTTIVELTKERLRRASREAKVSHPDFQGDLGFRVFRLDKSNIREWNLRPENVAQSLFDHSEHVVDGRTEADIVYELLLKLGLDLCVPMESRAIAGKTVCAVGGGVLTLCLAEAIAASEVEGLAAGIVAWHVELAPAGESTVVFRDSAFADDVAKTNMAAILAQNGLENVRSL</sequence>
<reference evidence="9" key="1">
    <citation type="journal article" date="2019" name="Int. J. Syst. Evol. Microbiol.">
        <title>The Global Catalogue of Microorganisms (GCM) 10K type strain sequencing project: providing services to taxonomists for standard genome sequencing and annotation.</title>
        <authorList>
            <consortium name="The Broad Institute Genomics Platform"/>
            <consortium name="The Broad Institute Genome Sequencing Center for Infectious Disease"/>
            <person name="Wu L."/>
            <person name="Ma J."/>
        </authorList>
    </citation>
    <scope>NUCLEOTIDE SEQUENCE [LARGE SCALE GENOMIC DNA]</scope>
    <source>
        <strain evidence="9">NBRC 110044</strain>
    </source>
</reference>